<proteinExistence type="predicted"/>
<evidence type="ECO:0000313" key="3">
    <source>
        <dbReference type="Proteomes" id="UP000433945"/>
    </source>
</evidence>
<dbReference type="RefSeq" id="WP_157482902.1">
    <property type="nucleotide sequence ID" value="NZ_WOWP01000024.1"/>
</dbReference>
<dbReference type="OrthoDB" id="1391397at2"/>
<evidence type="ECO:0000256" key="1">
    <source>
        <dbReference type="SAM" id="SignalP"/>
    </source>
</evidence>
<dbReference type="Proteomes" id="UP000433945">
    <property type="component" value="Unassembled WGS sequence"/>
</dbReference>
<sequence length="210" mass="22913">MNISLTVKRLLFMFSLLLFSMATFAKLPDFTLTVTPTAQTCFGNGALGFSVPGVNPLASIDYTIYLLPDTTAPVGIITSSAYNNLHAGDYMVVATQSLSGQSNTQIIISEMSAGIYTVAVTNPDGCSVMASVNIENTYCRIPRAISPGDSDFNNEFDLSNLGVQNLKIFNRYGLKVYDKGELSTDTYYYVVTLSVGKQVTGWVYLQRRTN</sequence>
<dbReference type="AlphaFoldDB" id="A0A6N8HAR7"/>
<feature type="signal peptide" evidence="1">
    <location>
        <begin position="1"/>
        <end position="25"/>
    </location>
</feature>
<keyword evidence="3" id="KW-1185">Reference proteome</keyword>
<accession>A0A6N8HAR7</accession>
<keyword evidence="1" id="KW-0732">Signal</keyword>
<evidence type="ECO:0008006" key="4">
    <source>
        <dbReference type="Google" id="ProtNLM"/>
    </source>
</evidence>
<comment type="caution">
    <text evidence="2">The sequence shown here is derived from an EMBL/GenBank/DDBJ whole genome shotgun (WGS) entry which is preliminary data.</text>
</comment>
<protein>
    <recommendedName>
        <fullName evidence="4">Gliding motility-associated C-terminal domain-containing protein</fullName>
    </recommendedName>
</protein>
<feature type="chain" id="PRO_5026772602" description="Gliding motility-associated C-terminal domain-containing protein" evidence="1">
    <location>
        <begin position="26"/>
        <end position="210"/>
    </location>
</feature>
<organism evidence="2 3">
    <name type="scientific">Flavobacterium rakeshii</name>
    <dbReference type="NCBI Taxonomy" id="1038845"/>
    <lineage>
        <taxon>Bacteria</taxon>
        <taxon>Pseudomonadati</taxon>
        <taxon>Bacteroidota</taxon>
        <taxon>Flavobacteriia</taxon>
        <taxon>Flavobacteriales</taxon>
        <taxon>Flavobacteriaceae</taxon>
        <taxon>Flavobacterium</taxon>
    </lineage>
</organism>
<name>A0A6N8HAR7_9FLAO</name>
<gene>
    <name evidence="2" type="ORF">GN157_08455</name>
</gene>
<evidence type="ECO:0000313" key="2">
    <source>
        <dbReference type="EMBL" id="MUV03739.1"/>
    </source>
</evidence>
<reference evidence="2 3" key="1">
    <citation type="submission" date="2019-12" db="EMBL/GenBank/DDBJ databases">
        <authorList>
            <person name="Sun J.-Q."/>
        </authorList>
    </citation>
    <scope>NUCLEOTIDE SEQUENCE [LARGE SCALE GENOMIC DNA]</scope>
    <source>
        <strain evidence="2 3">JCM 17928</strain>
    </source>
</reference>
<dbReference type="EMBL" id="WOWP01000024">
    <property type="protein sequence ID" value="MUV03739.1"/>
    <property type="molecule type" value="Genomic_DNA"/>
</dbReference>